<name>A0ABQ3Z0U6_9ACTN</name>
<gene>
    <name evidence="1" type="ORF">Adu01nite_47640</name>
</gene>
<reference evidence="1 2" key="1">
    <citation type="submission" date="2021-01" db="EMBL/GenBank/DDBJ databases">
        <title>Whole genome shotgun sequence of Actinoplanes durhamensis NBRC 14914.</title>
        <authorList>
            <person name="Komaki H."/>
            <person name="Tamura T."/>
        </authorList>
    </citation>
    <scope>NUCLEOTIDE SEQUENCE [LARGE SCALE GENOMIC DNA]</scope>
    <source>
        <strain evidence="1 2">NBRC 14914</strain>
    </source>
</reference>
<accession>A0ABQ3Z0U6</accession>
<evidence type="ECO:0000313" key="1">
    <source>
        <dbReference type="EMBL" id="GIE03414.1"/>
    </source>
</evidence>
<sequence>MPRIWFRLEDVLPLAEHALHCFDHMPAHDIPGTGPASPGLIWTSSGSLDLLTSTGLPAWHTGNGTPHAAVAHSWCDAAGRYYTAASNGYTTAYLPLTSEFGSPGPIMHLLRTCRSAGRGWVAVDIDPADQHHVGPYQVHVVSDRDDLVPAGTSWSQAQVTCSQVAGRGYWALVADGYTSNSGALIPRFTADTLRRITTDLDTPDAATNAAPPAPGLAALGWEGDILTVYRHDPGHTTRYRVTDHLSPDGDGRYPLGAYLWPWRQTTGRTGSAGRGC</sequence>
<dbReference type="EMBL" id="BOML01000038">
    <property type="protein sequence ID" value="GIE03414.1"/>
    <property type="molecule type" value="Genomic_DNA"/>
</dbReference>
<comment type="caution">
    <text evidence="1">The sequence shown here is derived from an EMBL/GenBank/DDBJ whole genome shotgun (WGS) entry which is preliminary data.</text>
</comment>
<dbReference type="RefSeq" id="WP_203729286.1">
    <property type="nucleotide sequence ID" value="NZ_BAAATX010000006.1"/>
</dbReference>
<proteinExistence type="predicted"/>
<dbReference type="Proteomes" id="UP000637628">
    <property type="component" value="Unassembled WGS sequence"/>
</dbReference>
<organism evidence="1 2">
    <name type="scientific">Paractinoplanes durhamensis</name>
    <dbReference type="NCBI Taxonomy" id="113563"/>
    <lineage>
        <taxon>Bacteria</taxon>
        <taxon>Bacillati</taxon>
        <taxon>Actinomycetota</taxon>
        <taxon>Actinomycetes</taxon>
        <taxon>Micromonosporales</taxon>
        <taxon>Micromonosporaceae</taxon>
        <taxon>Paractinoplanes</taxon>
    </lineage>
</organism>
<keyword evidence="2" id="KW-1185">Reference proteome</keyword>
<protein>
    <submittedName>
        <fullName evidence="1">Uncharacterized protein</fullName>
    </submittedName>
</protein>
<evidence type="ECO:0000313" key="2">
    <source>
        <dbReference type="Proteomes" id="UP000637628"/>
    </source>
</evidence>